<reference evidence="4 5" key="1">
    <citation type="submission" date="2019-09" db="EMBL/GenBank/DDBJ databases">
        <title>Taxonomic organization of the family Brucellaceae based on a phylogenomic approach.</title>
        <authorList>
            <person name="Leclercq S."/>
            <person name="Cloeckaert A."/>
            <person name="Zygmunt M.S."/>
        </authorList>
    </citation>
    <scope>NUCLEOTIDE SEQUENCE [LARGE SCALE GENOMIC DNA]</scope>
    <source>
        <strain evidence="2 4">LMG 18957</strain>
        <strain evidence="3 5">WS1830</strain>
    </source>
</reference>
<comment type="caution">
    <text evidence="3">The sequence shown here is derived from an EMBL/GenBank/DDBJ whole genome shotgun (WGS) entry which is preliminary data.</text>
</comment>
<dbReference type="Proteomes" id="UP000481643">
    <property type="component" value="Unassembled WGS sequence"/>
</dbReference>
<organism evidence="3 5">
    <name type="scientific">Brucella tritici</name>
    <dbReference type="NCBI Taxonomy" id="94626"/>
    <lineage>
        <taxon>Bacteria</taxon>
        <taxon>Pseudomonadati</taxon>
        <taxon>Pseudomonadota</taxon>
        <taxon>Alphaproteobacteria</taxon>
        <taxon>Hyphomicrobiales</taxon>
        <taxon>Brucellaceae</taxon>
        <taxon>Brucella/Ochrobactrum group</taxon>
        <taxon>Brucella</taxon>
    </lineage>
</organism>
<dbReference type="PANTHER" id="PTHR34631:SF3">
    <property type="entry name" value="ISSOD12 TRANSPOSASE TNPA_ISSOD12"/>
    <property type="match status" value="1"/>
</dbReference>
<dbReference type="EMBL" id="WBVX01000042">
    <property type="protein sequence ID" value="KAB2677205.1"/>
    <property type="molecule type" value="Genomic_DNA"/>
</dbReference>
<dbReference type="NCBIfam" id="NF033579">
    <property type="entry name" value="transpos_IS5_2"/>
    <property type="match status" value="1"/>
</dbReference>
<evidence type="ECO:0000313" key="3">
    <source>
        <dbReference type="EMBL" id="KAB2677205.1"/>
    </source>
</evidence>
<gene>
    <name evidence="2" type="ORF">F9K91_19385</name>
    <name evidence="3" type="ORF">F9L08_25530</name>
</gene>
<proteinExistence type="predicted"/>
<accession>A0A6L3YCS4</accession>
<protein>
    <submittedName>
        <fullName evidence="3">IS5 family transposase</fullName>
    </submittedName>
</protein>
<feature type="domain" description="Transposase DDE" evidence="1">
    <location>
        <begin position="32"/>
        <end position="142"/>
    </location>
</feature>
<evidence type="ECO:0000313" key="4">
    <source>
        <dbReference type="Proteomes" id="UP000430843"/>
    </source>
</evidence>
<evidence type="ECO:0000313" key="5">
    <source>
        <dbReference type="Proteomes" id="UP000481643"/>
    </source>
</evidence>
<sequence>MPHKFNAKRRDKIPKQIFKVTNWPVYNESLRRRGDLTIWASEAASCLWFAACRKSRGGQPKYSDLAITLCLTLRVVYQLPLRQTQGLMRSVARLMGIDIAVPDFSTLSRRGKGLVLPSAKHHSTNREPFHLVIDSSGLKIFGAGEWLENKHKVKVKRKKWRKLHLGLDLASGMIICSDLTTDDVGDPTALPGLLDQVDGPVDTFIADGAYDGAPTHNLLVARFGVNVDVIIPPPKTAVSSPQAALNPSVRDRHIAEIKTNGRTAWQQSSGYNRRSRGETQMDRWKTVIGQKLQARNFDNQKTEAKIGVRVLNRMTELGRPEFQRIAQICPE</sequence>
<dbReference type="AlphaFoldDB" id="A0A6L3YCS4"/>
<dbReference type="Pfam" id="PF13737">
    <property type="entry name" value="DDE_Tnp_1_5"/>
    <property type="match status" value="1"/>
</dbReference>
<dbReference type="PANTHER" id="PTHR34631">
    <property type="match status" value="1"/>
</dbReference>
<evidence type="ECO:0000259" key="1">
    <source>
        <dbReference type="Pfam" id="PF13737"/>
    </source>
</evidence>
<name>A0A6L3YCS4_9HYPH</name>
<dbReference type="EMBL" id="WBWA01000023">
    <property type="protein sequence ID" value="KAB2663226.1"/>
    <property type="molecule type" value="Genomic_DNA"/>
</dbReference>
<dbReference type="InterPro" id="IPR053172">
    <property type="entry name" value="Tn903_transposase"/>
</dbReference>
<dbReference type="Proteomes" id="UP000430843">
    <property type="component" value="Unassembled WGS sequence"/>
</dbReference>
<dbReference type="RefSeq" id="WP_151653749.1">
    <property type="nucleotide sequence ID" value="NZ_WBVX01000042.1"/>
</dbReference>
<dbReference type="InterPro" id="IPR053520">
    <property type="entry name" value="Transposase_Tn903"/>
</dbReference>
<keyword evidence="4" id="KW-1185">Reference proteome</keyword>
<dbReference type="InterPro" id="IPR025668">
    <property type="entry name" value="Tnp_DDE_dom"/>
</dbReference>
<evidence type="ECO:0000313" key="2">
    <source>
        <dbReference type="EMBL" id="KAB2663226.1"/>
    </source>
</evidence>